<dbReference type="PROSITE" id="PS51036">
    <property type="entry name" value="ZF_A20"/>
    <property type="match status" value="1"/>
</dbReference>
<dbReference type="InterPro" id="IPR002653">
    <property type="entry name" value="Znf_A20"/>
</dbReference>
<gene>
    <name evidence="8" type="ORF">B4U80_03305</name>
</gene>
<dbReference type="InterPro" id="IPR041545">
    <property type="entry name" value="DUF5601"/>
</dbReference>
<dbReference type="Pfam" id="PF18151">
    <property type="entry name" value="DUF5601"/>
    <property type="match status" value="1"/>
</dbReference>
<dbReference type="Pfam" id="PF01754">
    <property type="entry name" value="zf-A20"/>
    <property type="match status" value="1"/>
</dbReference>
<evidence type="ECO:0000256" key="4">
    <source>
        <dbReference type="SAM" id="Coils"/>
    </source>
</evidence>
<dbReference type="AlphaFoldDB" id="A0A443SM41"/>
<keyword evidence="3" id="KW-0862">Zinc</keyword>
<dbReference type="PANTHER" id="PTHR23101">
    <property type="entry name" value="RAB GDP/GTP EXCHANGE FACTOR"/>
    <property type="match status" value="1"/>
</dbReference>
<name>A0A443SM41_9ACAR</name>
<feature type="region of interest" description="Disordered" evidence="5">
    <location>
        <begin position="52"/>
        <end position="91"/>
    </location>
</feature>
<dbReference type="Gene3D" id="1.20.5.4770">
    <property type="match status" value="1"/>
</dbReference>
<accession>A0A443SM41</accession>
<dbReference type="Proteomes" id="UP000288716">
    <property type="component" value="Unassembled WGS sequence"/>
</dbReference>
<dbReference type="Gene3D" id="1.20.1050.80">
    <property type="entry name" value="VPS9 domain"/>
    <property type="match status" value="1"/>
</dbReference>
<dbReference type="STRING" id="299467.A0A443SM41"/>
<keyword evidence="9" id="KW-1185">Reference proteome</keyword>
<dbReference type="InterPro" id="IPR037191">
    <property type="entry name" value="VPS9_dom_sf"/>
</dbReference>
<comment type="caution">
    <text evidence="8">The sequence shown here is derived from an EMBL/GenBank/DDBJ whole genome shotgun (WGS) entry which is preliminary data.</text>
</comment>
<keyword evidence="4" id="KW-0175">Coiled coil</keyword>
<sequence length="574" mass="65283">MTDKKNKVLHIGEASLLCKNGCGFYGNPEWNGFCSLCYKSLHAAPNKPIETHRRNLSSDGLSDDSGRVSPSIGSTSKTCVSTPPSPSPFSKFEKFEEKKRQQVDKRSKTLKSIFKRASTFREKSGSTSLVPSSLPLSASQALTQLKDQKLFSFDTLSMAGEEVVSKVMREAEIHDIKRHVHKIVDKINKMDQSMASIEDISEVTHEFYQSMSERFENHTLYVGNSYEQIEQLNDITEKHLLSQLSRTIFTRIVTEEEEKDMEIKKRIKSLNWMMVQHLDVDINLKNPQTSDLLDKAIAEVIEMPSKQMPQEKLECIVDCSKTIFKLLQVSRNEPVSADQFLPALVFVIVKANPPLLHSNIKFITRFSNPRRLMSGEAGYYFTNLCCAIAFIEKLNGESLNVSEEEFEKYISGEAMPPGSLEQSTYLCEPLRLTYLNLAKIADLEEKQSKFENNIQEFKEKLKCDREETLKKLEPVKPFVRSRYNIDSDIDIELIPSFLRARILRERSENVAREGVLVDIGGDTHYNSVNNIDYKKTASPSSNEEIVVKNGLDESLEEECPLPEPLKPEVVKSLI</sequence>
<evidence type="ECO:0000256" key="5">
    <source>
        <dbReference type="SAM" id="MobiDB-lite"/>
    </source>
</evidence>
<feature type="compositionally biased region" description="Polar residues" evidence="5">
    <location>
        <begin position="71"/>
        <end position="82"/>
    </location>
</feature>
<organism evidence="8 9">
    <name type="scientific">Leptotrombidium deliense</name>
    <dbReference type="NCBI Taxonomy" id="299467"/>
    <lineage>
        <taxon>Eukaryota</taxon>
        <taxon>Metazoa</taxon>
        <taxon>Ecdysozoa</taxon>
        <taxon>Arthropoda</taxon>
        <taxon>Chelicerata</taxon>
        <taxon>Arachnida</taxon>
        <taxon>Acari</taxon>
        <taxon>Acariformes</taxon>
        <taxon>Trombidiformes</taxon>
        <taxon>Prostigmata</taxon>
        <taxon>Anystina</taxon>
        <taxon>Parasitengona</taxon>
        <taxon>Trombiculoidea</taxon>
        <taxon>Trombiculidae</taxon>
        <taxon>Leptotrombidium</taxon>
    </lineage>
</organism>
<dbReference type="InterPro" id="IPR003123">
    <property type="entry name" value="VPS9"/>
</dbReference>
<dbReference type="SMART" id="SM00167">
    <property type="entry name" value="VPS9"/>
    <property type="match status" value="1"/>
</dbReference>
<dbReference type="PROSITE" id="PS51205">
    <property type="entry name" value="VPS9"/>
    <property type="match status" value="1"/>
</dbReference>
<feature type="domain" description="VPS9" evidence="7">
    <location>
        <begin position="257"/>
        <end position="400"/>
    </location>
</feature>
<dbReference type="GO" id="GO:0031267">
    <property type="term" value="F:small GTPase binding"/>
    <property type="evidence" value="ECO:0007669"/>
    <property type="project" value="TreeGrafter"/>
</dbReference>
<protein>
    <submittedName>
        <fullName evidence="8">Rab5 GDP/GTP exchange factor-like protein</fullName>
    </submittedName>
</protein>
<evidence type="ECO:0000256" key="3">
    <source>
        <dbReference type="ARBA" id="ARBA00022833"/>
    </source>
</evidence>
<keyword evidence="2" id="KW-0863">Zinc-finger</keyword>
<proteinExistence type="predicted"/>
<evidence type="ECO:0000256" key="2">
    <source>
        <dbReference type="ARBA" id="ARBA00022771"/>
    </source>
</evidence>
<dbReference type="Pfam" id="PF02204">
    <property type="entry name" value="VPS9"/>
    <property type="match status" value="1"/>
</dbReference>
<reference evidence="8 9" key="1">
    <citation type="journal article" date="2018" name="Gigascience">
        <title>Genomes of trombidid mites reveal novel predicted allergens and laterally-transferred genes associated with secondary metabolism.</title>
        <authorList>
            <person name="Dong X."/>
            <person name="Chaisiri K."/>
            <person name="Xia D."/>
            <person name="Armstrong S.D."/>
            <person name="Fang Y."/>
            <person name="Donnelly M.J."/>
            <person name="Kadowaki T."/>
            <person name="McGarry J.W."/>
            <person name="Darby A.C."/>
            <person name="Makepeace B.L."/>
        </authorList>
    </citation>
    <scope>NUCLEOTIDE SEQUENCE [LARGE SCALE GENOMIC DNA]</scope>
    <source>
        <strain evidence="8">UoL-UT</strain>
    </source>
</reference>
<evidence type="ECO:0000313" key="8">
    <source>
        <dbReference type="EMBL" id="RWS28601.1"/>
    </source>
</evidence>
<dbReference type="PANTHER" id="PTHR23101:SF122">
    <property type="entry name" value="RABAPTIN-5-ASSOCIATED EXCHANGE FACTOR FOR RAB5"/>
    <property type="match status" value="1"/>
</dbReference>
<dbReference type="Gene3D" id="1.10.246.120">
    <property type="match status" value="1"/>
</dbReference>
<feature type="domain" description="A20-type" evidence="6">
    <location>
        <begin position="12"/>
        <end position="46"/>
    </location>
</feature>
<dbReference type="SMART" id="SM00259">
    <property type="entry name" value="ZnF_A20"/>
    <property type="match status" value="1"/>
</dbReference>
<dbReference type="GO" id="GO:0016192">
    <property type="term" value="P:vesicle-mediated transport"/>
    <property type="evidence" value="ECO:0007669"/>
    <property type="project" value="InterPro"/>
</dbReference>
<dbReference type="InterPro" id="IPR045046">
    <property type="entry name" value="Vps9-like"/>
</dbReference>
<evidence type="ECO:0000259" key="6">
    <source>
        <dbReference type="PROSITE" id="PS51036"/>
    </source>
</evidence>
<dbReference type="EMBL" id="NCKV01001295">
    <property type="protein sequence ID" value="RWS28601.1"/>
    <property type="molecule type" value="Genomic_DNA"/>
</dbReference>
<dbReference type="SUPFAM" id="SSF109993">
    <property type="entry name" value="VPS9 domain"/>
    <property type="match status" value="1"/>
</dbReference>
<dbReference type="GO" id="GO:0030139">
    <property type="term" value="C:endocytic vesicle"/>
    <property type="evidence" value="ECO:0007669"/>
    <property type="project" value="TreeGrafter"/>
</dbReference>
<evidence type="ECO:0000256" key="1">
    <source>
        <dbReference type="ARBA" id="ARBA00022723"/>
    </source>
</evidence>
<dbReference type="OrthoDB" id="300289at2759"/>
<dbReference type="GO" id="GO:0005085">
    <property type="term" value="F:guanyl-nucleotide exchange factor activity"/>
    <property type="evidence" value="ECO:0007669"/>
    <property type="project" value="InterPro"/>
</dbReference>
<dbReference type="SUPFAM" id="SSF57716">
    <property type="entry name" value="Glucocorticoid receptor-like (DNA-binding domain)"/>
    <property type="match status" value="1"/>
</dbReference>
<evidence type="ECO:0000259" key="7">
    <source>
        <dbReference type="PROSITE" id="PS51205"/>
    </source>
</evidence>
<feature type="coiled-coil region" evidence="4">
    <location>
        <begin position="440"/>
        <end position="467"/>
    </location>
</feature>
<dbReference type="GO" id="GO:0003677">
    <property type="term" value="F:DNA binding"/>
    <property type="evidence" value="ECO:0007669"/>
    <property type="project" value="InterPro"/>
</dbReference>
<dbReference type="VEuPathDB" id="VectorBase:LDEU003442"/>
<dbReference type="GO" id="GO:0005829">
    <property type="term" value="C:cytosol"/>
    <property type="evidence" value="ECO:0007669"/>
    <property type="project" value="TreeGrafter"/>
</dbReference>
<keyword evidence="1" id="KW-0479">Metal-binding</keyword>
<dbReference type="GO" id="GO:0008270">
    <property type="term" value="F:zinc ion binding"/>
    <property type="evidence" value="ECO:0007669"/>
    <property type="project" value="UniProtKB-KW"/>
</dbReference>
<evidence type="ECO:0000313" key="9">
    <source>
        <dbReference type="Proteomes" id="UP000288716"/>
    </source>
</evidence>